<dbReference type="GO" id="GO:0000981">
    <property type="term" value="F:DNA-binding transcription factor activity, RNA polymerase II-specific"/>
    <property type="evidence" value="ECO:0007669"/>
    <property type="project" value="InterPro"/>
</dbReference>
<gene>
    <name evidence="10" type="ORF">WOLCODRAFT_138453</name>
</gene>
<keyword evidence="6" id="KW-0863">Zinc-finger</keyword>
<evidence type="ECO:0000256" key="5">
    <source>
        <dbReference type="ARBA" id="ARBA00023242"/>
    </source>
</evidence>
<dbReference type="InterPro" id="IPR013087">
    <property type="entry name" value="Znf_C2H2_type"/>
</dbReference>
<dbReference type="Proteomes" id="UP000218811">
    <property type="component" value="Unassembled WGS sequence"/>
</dbReference>
<dbReference type="SMART" id="SM00066">
    <property type="entry name" value="GAL4"/>
    <property type="match status" value="1"/>
</dbReference>
<dbReference type="GO" id="GO:0006351">
    <property type="term" value="P:DNA-templated transcription"/>
    <property type="evidence" value="ECO:0007669"/>
    <property type="project" value="InterPro"/>
</dbReference>
<evidence type="ECO:0000256" key="6">
    <source>
        <dbReference type="PROSITE-ProRule" id="PRU00042"/>
    </source>
</evidence>
<dbReference type="GO" id="GO:0008270">
    <property type="term" value="F:zinc ion binding"/>
    <property type="evidence" value="ECO:0007669"/>
    <property type="project" value="UniProtKB-KW"/>
</dbReference>
<accession>A0A2H3K589</accession>
<feature type="domain" description="Zn(2)-C6 fungal-type" evidence="8">
    <location>
        <begin position="116"/>
        <end position="145"/>
    </location>
</feature>
<dbReference type="CDD" id="cd00067">
    <property type="entry name" value="GAL4"/>
    <property type="match status" value="1"/>
</dbReference>
<evidence type="ECO:0000259" key="8">
    <source>
        <dbReference type="PROSITE" id="PS50048"/>
    </source>
</evidence>
<evidence type="ECO:0008006" key="12">
    <source>
        <dbReference type="Google" id="ProtNLM"/>
    </source>
</evidence>
<evidence type="ECO:0000256" key="7">
    <source>
        <dbReference type="SAM" id="MobiDB-lite"/>
    </source>
</evidence>
<evidence type="ECO:0000256" key="2">
    <source>
        <dbReference type="ARBA" id="ARBA00022833"/>
    </source>
</evidence>
<dbReference type="CDD" id="cd12148">
    <property type="entry name" value="fungal_TF_MHR"/>
    <property type="match status" value="1"/>
</dbReference>
<dbReference type="OMA" id="RSWTSVW"/>
<evidence type="ECO:0000313" key="10">
    <source>
        <dbReference type="EMBL" id="PCH43587.1"/>
    </source>
</evidence>
<evidence type="ECO:0000256" key="3">
    <source>
        <dbReference type="ARBA" id="ARBA00023015"/>
    </source>
</evidence>
<dbReference type="PROSITE" id="PS50048">
    <property type="entry name" value="ZN2_CY6_FUNGAL_2"/>
    <property type="match status" value="1"/>
</dbReference>
<dbReference type="PROSITE" id="PS50157">
    <property type="entry name" value="ZINC_FINGER_C2H2_2"/>
    <property type="match status" value="2"/>
</dbReference>
<dbReference type="Pfam" id="PF04082">
    <property type="entry name" value="Fungal_trans"/>
    <property type="match status" value="1"/>
</dbReference>
<dbReference type="OrthoDB" id="1405595at2759"/>
<keyword evidence="5" id="KW-0539">Nucleus</keyword>
<dbReference type="InterPro" id="IPR001138">
    <property type="entry name" value="Zn2Cys6_DnaBD"/>
</dbReference>
<evidence type="ECO:0000313" key="11">
    <source>
        <dbReference type="Proteomes" id="UP000218811"/>
    </source>
</evidence>
<proteinExistence type="predicted"/>
<dbReference type="Pfam" id="PF00172">
    <property type="entry name" value="Zn_clus"/>
    <property type="match status" value="1"/>
</dbReference>
<evidence type="ECO:0000256" key="1">
    <source>
        <dbReference type="ARBA" id="ARBA00022723"/>
    </source>
</evidence>
<dbReference type="EMBL" id="KB468146">
    <property type="protein sequence ID" value="PCH43587.1"/>
    <property type="molecule type" value="Genomic_DNA"/>
</dbReference>
<organism evidence="10 11">
    <name type="scientific">Wolfiporia cocos (strain MD-104)</name>
    <name type="common">Brown rot fungus</name>
    <dbReference type="NCBI Taxonomy" id="742152"/>
    <lineage>
        <taxon>Eukaryota</taxon>
        <taxon>Fungi</taxon>
        <taxon>Dikarya</taxon>
        <taxon>Basidiomycota</taxon>
        <taxon>Agaricomycotina</taxon>
        <taxon>Agaricomycetes</taxon>
        <taxon>Polyporales</taxon>
        <taxon>Phaeolaceae</taxon>
        <taxon>Wolfiporia</taxon>
    </lineage>
</organism>
<protein>
    <recommendedName>
        <fullName evidence="12">Zn(2)-C6 fungal-type domain-containing protein</fullName>
    </recommendedName>
</protein>
<reference evidence="10 11" key="1">
    <citation type="journal article" date="2012" name="Science">
        <title>The Paleozoic origin of enzymatic lignin decomposition reconstructed from 31 fungal genomes.</title>
        <authorList>
            <person name="Floudas D."/>
            <person name="Binder M."/>
            <person name="Riley R."/>
            <person name="Barry K."/>
            <person name="Blanchette R.A."/>
            <person name="Henrissat B."/>
            <person name="Martinez A.T."/>
            <person name="Otillar R."/>
            <person name="Spatafora J.W."/>
            <person name="Yadav J.S."/>
            <person name="Aerts A."/>
            <person name="Benoit I."/>
            <person name="Boyd A."/>
            <person name="Carlson A."/>
            <person name="Copeland A."/>
            <person name="Coutinho P.M."/>
            <person name="de Vries R.P."/>
            <person name="Ferreira P."/>
            <person name="Findley K."/>
            <person name="Foster B."/>
            <person name="Gaskell J."/>
            <person name="Glotzer D."/>
            <person name="Gorecki P."/>
            <person name="Heitman J."/>
            <person name="Hesse C."/>
            <person name="Hori C."/>
            <person name="Igarashi K."/>
            <person name="Jurgens J.A."/>
            <person name="Kallen N."/>
            <person name="Kersten P."/>
            <person name="Kohler A."/>
            <person name="Kuees U."/>
            <person name="Kumar T.K.A."/>
            <person name="Kuo A."/>
            <person name="LaButti K."/>
            <person name="Larrondo L.F."/>
            <person name="Lindquist E."/>
            <person name="Ling A."/>
            <person name="Lombard V."/>
            <person name="Lucas S."/>
            <person name="Lundell T."/>
            <person name="Martin R."/>
            <person name="McLaughlin D.J."/>
            <person name="Morgenstern I."/>
            <person name="Morin E."/>
            <person name="Murat C."/>
            <person name="Nagy L.G."/>
            <person name="Nolan M."/>
            <person name="Ohm R.A."/>
            <person name="Patyshakuliyeva A."/>
            <person name="Rokas A."/>
            <person name="Ruiz-Duenas F.J."/>
            <person name="Sabat G."/>
            <person name="Salamov A."/>
            <person name="Samejima M."/>
            <person name="Schmutz J."/>
            <person name="Slot J.C."/>
            <person name="St John F."/>
            <person name="Stenlid J."/>
            <person name="Sun H."/>
            <person name="Sun S."/>
            <person name="Syed K."/>
            <person name="Tsang A."/>
            <person name="Wiebenga A."/>
            <person name="Young D."/>
            <person name="Pisabarro A."/>
            <person name="Eastwood D.C."/>
            <person name="Martin F."/>
            <person name="Cullen D."/>
            <person name="Grigoriev I.V."/>
            <person name="Hibbett D.S."/>
        </authorList>
    </citation>
    <scope>NUCLEOTIDE SEQUENCE [LARGE SCALE GENOMIC DNA]</scope>
    <source>
        <strain evidence="10 11">MD-104</strain>
    </source>
</reference>
<dbReference type="PROSITE" id="PS00028">
    <property type="entry name" value="ZINC_FINGER_C2H2_1"/>
    <property type="match status" value="1"/>
</dbReference>
<sequence length="786" mass="87400">MSSSLGESEFEQPGPSNFVDNARDDVAVELRKDGTVSKMRSHKGNIPSVPQTKACPLCPAKFTRTTHLSRHIRTHTRDKMHECDKCHSQFTRSDLLTRHKRTCGDMGGMSRSRRKSCQSCAASKIKCDLQQPCSKCKTRGRDCVYVTSRPAASSHTSSATTDGDSPEDLEAKLLAFLESHDRSTSTVSLPQSYMDILRPTAEGDARCDDAFTSPFAMPKAPGSVNFSIESSAMFARIDHALPAPQDEMSDQLLSNDMFDGFFDGVFAPDQQMTYCPPSTSCPPEASTTVSSQVGMADMKPMLDYHFPLTYTDMPEMTFLQNSPMESTPTADHSTPWTDATTPAPASANPSARPSAQSALDLQTYQSLFFTAYLPNMPLVHVPTFRAEGKCSILLAAMQACGALYVKTRTAMNFIDSVLSRARDELVAEFARESLDWDHQVHLALAVDLFQTVGLFHQTPEQRAFSNVYHGMLTMMIRFSGFAEKVLNWVPPESVDASSADRVWSEWVKHETAKRALTVSYLHDSCHCIYFNLRPTYVTSEFDMCLPCEDALWTAPTAEAWLALLQQPSPYGSMSERLCGRRLQATYAKLTDAADFAAPLMLNPWAHNVVIHMILRQLFEEFLEARMPAGGNGSGASVGAAAVQGGGCISPERIFSLQLALHQWLQSWMHSPDTPAYDELEPRFMDQALPYYWIAQVALLAHQERLPPFCAGTTFLVSGEAKYRLMKKWERHIRNFLRKGGKEPTLFLDELVKVHLLKWQAQTVAGEGAGQDEEDESVNLLGFFPET</sequence>
<feature type="compositionally biased region" description="Polar residues" evidence="7">
    <location>
        <begin position="322"/>
        <end position="332"/>
    </location>
</feature>
<dbReference type="SMART" id="SM00355">
    <property type="entry name" value="ZnF_C2H2"/>
    <property type="match status" value="2"/>
</dbReference>
<feature type="domain" description="C2H2-type" evidence="9">
    <location>
        <begin position="53"/>
        <end position="80"/>
    </location>
</feature>
<keyword evidence="3" id="KW-0805">Transcription regulation</keyword>
<feature type="region of interest" description="Disordered" evidence="7">
    <location>
        <begin position="1"/>
        <end position="25"/>
    </location>
</feature>
<keyword evidence="2" id="KW-0862">Zinc</keyword>
<dbReference type="Gene3D" id="3.30.160.60">
    <property type="entry name" value="Classic Zinc Finger"/>
    <property type="match status" value="2"/>
</dbReference>
<feature type="region of interest" description="Disordered" evidence="7">
    <location>
        <begin position="322"/>
        <end position="354"/>
    </location>
</feature>
<dbReference type="PROSITE" id="PS00463">
    <property type="entry name" value="ZN2_CY6_FUNGAL_1"/>
    <property type="match status" value="1"/>
</dbReference>
<dbReference type="PANTHER" id="PTHR47660">
    <property type="entry name" value="TRANSCRIPTION FACTOR WITH C2H2 AND ZN(2)-CYS(6) DNA BINDING DOMAIN (EUROFUNG)-RELATED-RELATED"/>
    <property type="match status" value="1"/>
</dbReference>
<dbReference type="InterPro" id="IPR036236">
    <property type="entry name" value="Znf_C2H2_sf"/>
</dbReference>
<keyword evidence="4" id="KW-0804">Transcription</keyword>
<dbReference type="InterPro" id="IPR007219">
    <property type="entry name" value="XnlR_reg_dom"/>
</dbReference>
<name>A0A2H3K589_WOLCO</name>
<keyword evidence="11" id="KW-1185">Reference proteome</keyword>
<feature type="domain" description="C2H2-type" evidence="9">
    <location>
        <begin position="81"/>
        <end position="102"/>
    </location>
</feature>
<evidence type="ECO:0000256" key="4">
    <source>
        <dbReference type="ARBA" id="ARBA00023163"/>
    </source>
</evidence>
<dbReference type="InterPro" id="IPR036864">
    <property type="entry name" value="Zn2-C6_fun-type_DNA-bd_sf"/>
</dbReference>
<dbReference type="SUPFAM" id="SSF57667">
    <property type="entry name" value="beta-beta-alpha zinc fingers"/>
    <property type="match status" value="1"/>
</dbReference>
<feature type="compositionally biased region" description="Low complexity" evidence="7">
    <location>
        <begin position="333"/>
        <end position="354"/>
    </location>
</feature>
<keyword evidence="1" id="KW-0479">Metal-binding</keyword>
<dbReference type="SUPFAM" id="SSF57701">
    <property type="entry name" value="Zn2/Cys6 DNA-binding domain"/>
    <property type="match status" value="1"/>
</dbReference>
<dbReference type="GO" id="GO:0003677">
    <property type="term" value="F:DNA binding"/>
    <property type="evidence" value="ECO:0007669"/>
    <property type="project" value="InterPro"/>
</dbReference>
<dbReference type="Gene3D" id="4.10.240.10">
    <property type="entry name" value="Zn(2)-C6 fungal-type DNA-binding domain"/>
    <property type="match status" value="1"/>
</dbReference>
<dbReference type="AlphaFoldDB" id="A0A2H3K589"/>
<dbReference type="PANTHER" id="PTHR47660:SF2">
    <property type="entry name" value="TRANSCRIPTION FACTOR WITH C2H2 AND ZN(2)-CYS(6) DNA BINDING DOMAIN (EUROFUNG)"/>
    <property type="match status" value="1"/>
</dbReference>
<evidence type="ECO:0000259" key="9">
    <source>
        <dbReference type="PROSITE" id="PS50157"/>
    </source>
</evidence>
<dbReference type="STRING" id="742152.A0A2H3K589"/>